<evidence type="ECO:0000313" key="11">
    <source>
        <dbReference type="Proteomes" id="UP001652663"/>
    </source>
</evidence>
<dbReference type="InterPro" id="IPR035532">
    <property type="entry name" value="DBS_SH3"/>
</dbReference>
<dbReference type="PANTHER" id="PTHR22826">
    <property type="entry name" value="RHO GUANINE EXCHANGE FACTOR-RELATED"/>
    <property type="match status" value="1"/>
</dbReference>
<accession>A0ABM4RYT6</accession>
<dbReference type="InterPro" id="IPR001452">
    <property type="entry name" value="SH3_domain"/>
</dbReference>
<evidence type="ECO:0000256" key="6">
    <source>
        <dbReference type="PROSITE-ProRule" id="PRU00192"/>
    </source>
</evidence>
<evidence type="ECO:0000313" key="12">
    <source>
        <dbReference type="RefSeq" id="XP_070640713.1"/>
    </source>
</evidence>
<dbReference type="SMART" id="SM00150">
    <property type="entry name" value="SPEC"/>
    <property type="match status" value="1"/>
</dbReference>
<feature type="domain" description="DH" evidence="10">
    <location>
        <begin position="456"/>
        <end position="636"/>
    </location>
</feature>
<dbReference type="Pfam" id="PF23289">
    <property type="entry name" value="Spectrin_5"/>
    <property type="match status" value="1"/>
</dbReference>
<evidence type="ECO:0000256" key="1">
    <source>
        <dbReference type="ARBA" id="ARBA00004496"/>
    </source>
</evidence>
<evidence type="ECO:0000256" key="4">
    <source>
        <dbReference type="ARBA" id="ARBA00022553"/>
    </source>
</evidence>
<keyword evidence="5" id="KW-0344">Guanine-nucleotide releasing factor</keyword>
<evidence type="ECO:0000256" key="2">
    <source>
        <dbReference type="ARBA" id="ARBA00022443"/>
    </source>
</evidence>
<organism evidence="11 12">
    <name type="scientific">Bos indicus</name>
    <name type="common">Zebu</name>
    <dbReference type="NCBI Taxonomy" id="9915"/>
    <lineage>
        <taxon>Eukaryota</taxon>
        <taxon>Metazoa</taxon>
        <taxon>Chordata</taxon>
        <taxon>Craniata</taxon>
        <taxon>Vertebrata</taxon>
        <taxon>Euteleostomi</taxon>
        <taxon>Mammalia</taxon>
        <taxon>Eutheria</taxon>
        <taxon>Laurasiatheria</taxon>
        <taxon>Artiodactyla</taxon>
        <taxon>Ruminantia</taxon>
        <taxon>Pecora</taxon>
        <taxon>Bovidae</taxon>
        <taxon>Bovinae</taxon>
        <taxon>Bos</taxon>
    </lineage>
</organism>
<dbReference type="PROSITE" id="PS50010">
    <property type="entry name" value="DH_2"/>
    <property type="match status" value="1"/>
</dbReference>
<dbReference type="Gene3D" id="2.30.29.30">
    <property type="entry name" value="Pleckstrin-homology domain (PH domain)/Phosphotyrosine-binding domain (PTB)"/>
    <property type="match status" value="1"/>
</dbReference>
<dbReference type="SMART" id="SM00233">
    <property type="entry name" value="PH"/>
    <property type="match status" value="1"/>
</dbReference>
<proteinExistence type="predicted"/>
<dbReference type="SUPFAM" id="SSF46966">
    <property type="entry name" value="Spectrin repeat"/>
    <property type="match status" value="1"/>
</dbReference>
<dbReference type="GeneID" id="109555563"/>
<dbReference type="CDD" id="cd11857">
    <property type="entry name" value="SH3_DBS"/>
    <property type="match status" value="1"/>
</dbReference>
<evidence type="ECO:0000256" key="3">
    <source>
        <dbReference type="ARBA" id="ARBA00022490"/>
    </source>
</evidence>
<dbReference type="InterPro" id="IPR056466">
    <property type="entry name" value="Spectrin_DBS"/>
</dbReference>
<evidence type="ECO:0000256" key="7">
    <source>
        <dbReference type="SAM" id="Coils"/>
    </source>
</evidence>
<dbReference type="PANTHER" id="PTHR22826:SF146">
    <property type="entry name" value="PROTO-ONCOGENE DBL"/>
    <property type="match status" value="1"/>
</dbReference>
<dbReference type="InterPro" id="IPR018159">
    <property type="entry name" value="Spectrin/alpha-actinin"/>
</dbReference>
<dbReference type="SMART" id="SM00325">
    <property type="entry name" value="RhoGEF"/>
    <property type="match status" value="1"/>
</dbReference>
<reference evidence="12" key="1">
    <citation type="submission" date="2025-08" db="UniProtKB">
        <authorList>
            <consortium name="RefSeq"/>
        </authorList>
    </citation>
    <scope>IDENTIFICATION</scope>
    <source>
        <tissue evidence="12">Blood</tissue>
    </source>
</reference>
<evidence type="ECO:0000259" key="10">
    <source>
        <dbReference type="PROSITE" id="PS50010"/>
    </source>
</evidence>
<dbReference type="InterPro" id="IPR036028">
    <property type="entry name" value="SH3-like_dom_sf"/>
</dbReference>
<keyword evidence="3" id="KW-0963">Cytoplasm</keyword>
<dbReference type="Pfam" id="PF00018">
    <property type="entry name" value="SH3_1"/>
    <property type="match status" value="1"/>
</dbReference>
<dbReference type="Gene3D" id="1.20.900.10">
    <property type="entry name" value="Dbl homology (DH) domain"/>
    <property type="match status" value="1"/>
</dbReference>
<keyword evidence="4" id="KW-0597">Phosphoprotein</keyword>
<evidence type="ECO:0000256" key="5">
    <source>
        <dbReference type="ARBA" id="ARBA00022658"/>
    </source>
</evidence>
<keyword evidence="7" id="KW-0175">Coiled coil</keyword>
<protein>
    <submittedName>
        <fullName evidence="12">Proto-oncogene DBL isoform X8</fullName>
    </submittedName>
</protein>
<dbReference type="PROSITE" id="PS50003">
    <property type="entry name" value="PH_DOMAIN"/>
    <property type="match status" value="1"/>
</dbReference>
<dbReference type="Pfam" id="PF00621">
    <property type="entry name" value="RhoGEF"/>
    <property type="match status" value="1"/>
</dbReference>
<dbReference type="InterPro" id="IPR001331">
    <property type="entry name" value="GDS_CDC24_CS"/>
</dbReference>
<feature type="coiled-coil region" evidence="7">
    <location>
        <begin position="205"/>
        <end position="235"/>
    </location>
</feature>
<dbReference type="InterPro" id="IPR011993">
    <property type="entry name" value="PH-like_dom_sf"/>
</dbReference>
<keyword evidence="2 6" id="KW-0728">SH3 domain</keyword>
<feature type="domain" description="SH3" evidence="8">
    <location>
        <begin position="873"/>
        <end position="934"/>
    </location>
</feature>
<dbReference type="InterPro" id="IPR055251">
    <property type="entry name" value="SOS1_NGEF_PH"/>
</dbReference>
<dbReference type="Gene3D" id="1.20.58.60">
    <property type="match status" value="1"/>
</dbReference>
<sequence length="956" mass="110510">MAEATPPRGKMRFRRNASSFPGNLHLVLVLRPTSFLQRTFTDIGFRFSQEDFMLKLPAIENFALTVKDTAQMLQSFGTELAETELPGDIPAMEEILAIRAERYHLLKKDITAVTKEGKFLLTNLEVPDAEGAVSSRLENDQPTSGDWQTINKLLTQVHDMEIAFDGFWEKHQLKMEQYLQLWKFEQDFQELVSEAELILNQQAELADVTGTIAQVKQKIKKLENLDENSQDLLAKARFVIIHGHRLAASHHYALDLICQRCNELRYLSDILVNEIRTKRIQLNRTFKMHKLLQQALQCCDEGECLLANQEIDKFQSKEDAQKALQDIENFLEMALPFINYDPETLQYEFGIILSPELKVQMQTIQLKLENIRSIFENQQAGFRNLTDKHVRPIPFVVSASDNLVRSGAPFFSPTQGKKTWRQNQSNIKTEAVYDCQEKRSSAQSSNLDNDNSLDILKNHVLNELIQTERAYVRELFTVLLGYRAEMDNPEMFVLMPPLLRSKRDVLFGNMAEIYEFHNNIFMSSLENCVDAPERVGSCFLERKDDFQMYAKYCQNKPRSEAIWKKYSECAFFQECQRKLKHRLGLDSYLLKPVQRITKYQLLLKELLKYSKDCVGSVELKEALDTMLDLLKSVNDLMHQTAINGYIGNLNELGKMIMQGAFSVWIGHKKGTTKMKDFARFKPMQRHLFLYEKAVVFCKRRVESGEGGDRYPSYSFKHCLKMDELGITEYVKGDNRKFEIWNAGKEEVYIVQASNIDMKMMWLKEIRTILLKQQELLTVKNREQHNQLTEQNHFSSQQNDEGQHRGFIGAEEPELGHISTMVEVGESITSVQAEANTVWTEMSSPAKVSDEPEKWSSNYFYSSYDGHEEERPLMSPGKYKALADCRKRGSEDLLIRNGDVIQLLHEDAEGRWLVKNLNRRKEGLIPGNSLQILIGDYRFRNAKDAALSNKETKFPLN</sequence>
<dbReference type="SUPFAM" id="SSF50729">
    <property type="entry name" value="PH domain-like"/>
    <property type="match status" value="1"/>
</dbReference>
<dbReference type="RefSeq" id="XP_070640713.1">
    <property type="nucleotide sequence ID" value="XM_070784612.1"/>
</dbReference>
<dbReference type="InterPro" id="IPR001849">
    <property type="entry name" value="PH_domain"/>
</dbReference>
<dbReference type="Gene3D" id="2.30.30.40">
    <property type="entry name" value="SH3 Domains"/>
    <property type="match status" value="1"/>
</dbReference>
<dbReference type="InterPro" id="IPR000219">
    <property type="entry name" value="DH_dom"/>
</dbReference>
<dbReference type="InterPro" id="IPR035899">
    <property type="entry name" value="DBL_dom_sf"/>
</dbReference>
<dbReference type="PROSITE" id="PS00741">
    <property type="entry name" value="DH_1"/>
    <property type="match status" value="1"/>
</dbReference>
<dbReference type="Proteomes" id="UP001652663">
    <property type="component" value="Chromosome X"/>
</dbReference>
<gene>
    <name evidence="12" type="primary">MCF2</name>
</gene>
<feature type="domain" description="PH" evidence="9">
    <location>
        <begin position="648"/>
        <end position="770"/>
    </location>
</feature>
<dbReference type="InterPro" id="IPR051336">
    <property type="entry name" value="RhoGEF_Guanine_NuclExch_SF"/>
</dbReference>
<name>A0ABM4RYT6_BOSIN</name>
<evidence type="ECO:0000259" key="9">
    <source>
        <dbReference type="PROSITE" id="PS50003"/>
    </source>
</evidence>
<dbReference type="PROSITE" id="PS50002">
    <property type="entry name" value="SH3"/>
    <property type="match status" value="1"/>
</dbReference>
<comment type="subcellular location">
    <subcellularLocation>
        <location evidence="1">Cytoplasm</location>
    </subcellularLocation>
</comment>
<dbReference type="SMART" id="SM00326">
    <property type="entry name" value="SH3"/>
    <property type="match status" value="1"/>
</dbReference>
<dbReference type="SUPFAM" id="SSF50044">
    <property type="entry name" value="SH3-domain"/>
    <property type="match status" value="1"/>
</dbReference>
<dbReference type="CDD" id="cd00160">
    <property type="entry name" value="RhoGEF"/>
    <property type="match status" value="1"/>
</dbReference>
<keyword evidence="11" id="KW-1185">Reference proteome</keyword>
<dbReference type="SUPFAM" id="SSF48065">
    <property type="entry name" value="DBL homology domain (DH-domain)"/>
    <property type="match status" value="1"/>
</dbReference>
<evidence type="ECO:0000259" key="8">
    <source>
        <dbReference type="PROSITE" id="PS50002"/>
    </source>
</evidence>
<dbReference type="Pfam" id="PF22697">
    <property type="entry name" value="SOS1_NGEF_PH"/>
    <property type="match status" value="1"/>
</dbReference>